<dbReference type="AlphaFoldDB" id="A0AAF3JAH9"/>
<feature type="signal peptide" evidence="1">
    <location>
        <begin position="1"/>
        <end position="16"/>
    </location>
</feature>
<feature type="chain" id="PRO_5042241531" description="Thioredoxin domain-containing protein" evidence="1">
    <location>
        <begin position="17"/>
        <end position="285"/>
    </location>
</feature>
<keyword evidence="1" id="KW-0732">Signal</keyword>
<reference evidence="3" key="1">
    <citation type="submission" date="2024-02" db="UniProtKB">
        <authorList>
            <consortium name="WormBaseParasite"/>
        </authorList>
    </citation>
    <scope>IDENTIFICATION</scope>
</reference>
<evidence type="ECO:0000256" key="1">
    <source>
        <dbReference type="SAM" id="SignalP"/>
    </source>
</evidence>
<evidence type="ECO:0008006" key="4">
    <source>
        <dbReference type="Google" id="ProtNLM"/>
    </source>
</evidence>
<name>A0AAF3JAH9_9BILA</name>
<proteinExistence type="predicted"/>
<dbReference type="Proteomes" id="UP000887575">
    <property type="component" value="Unassembled WGS sequence"/>
</dbReference>
<evidence type="ECO:0000313" key="2">
    <source>
        <dbReference type="Proteomes" id="UP000887575"/>
    </source>
</evidence>
<keyword evidence="2" id="KW-1185">Reference proteome</keyword>
<dbReference type="WBParaSite" id="MBELARI_LOCUS6785">
    <property type="protein sequence ID" value="MBELARI_LOCUS6785"/>
    <property type="gene ID" value="MBELARI_LOCUS6785"/>
</dbReference>
<protein>
    <recommendedName>
        <fullName evidence="4">Thioredoxin domain-containing protein</fullName>
    </recommendedName>
</protein>
<evidence type="ECO:0000313" key="3">
    <source>
        <dbReference type="WBParaSite" id="MBELARI_LOCUS6785"/>
    </source>
</evidence>
<organism evidence="2 3">
    <name type="scientific">Mesorhabditis belari</name>
    <dbReference type="NCBI Taxonomy" id="2138241"/>
    <lineage>
        <taxon>Eukaryota</taxon>
        <taxon>Metazoa</taxon>
        <taxon>Ecdysozoa</taxon>
        <taxon>Nematoda</taxon>
        <taxon>Chromadorea</taxon>
        <taxon>Rhabditida</taxon>
        <taxon>Rhabditina</taxon>
        <taxon>Rhabditomorpha</taxon>
        <taxon>Rhabditoidea</taxon>
        <taxon>Rhabditidae</taxon>
        <taxon>Mesorhabditinae</taxon>
        <taxon>Mesorhabditis</taxon>
    </lineage>
</organism>
<sequence>MWLLYLVLGLISPVSTLPLTKNHKLFNESPTIRLTAQNFAQKVNSSPNPWIIVIYSESSESCERYSKVGWPRLVKAIGKWEDKFSAIFGKNRMGAIEEGEGLFATNEYDFPIIKIFPPNSSGVPLSKKINWYSPDAMLEILLAIHKISKEEVLPKTSQEWTTRVDKIWNNWQKELALANEGEKVVLETYTQIISTVTTTRVENPFRLLYCHQFIPVNPFHCTPGDFLTILNLQTFLIFTQKSSDLIPFFSLISSQNQLTTIENLRLKIVENEFINNVTTRFQLKA</sequence>
<accession>A0AAF3JAH9</accession>